<gene>
    <name evidence="1" type="ORF">J0895_20980</name>
</gene>
<evidence type="ECO:0000313" key="1">
    <source>
        <dbReference type="EMBL" id="MBO0351508.1"/>
    </source>
</evidence>
<dbReference type="Proteomes" id="UP000664844">
    <property type="component" value="Unassembled WGS sequence"/>
</dbReference>
<keyword evidence="2" id="KW-1185">Reference proteome</keyword>
<sequence>MLPPAPPDGIPSTVGPPLPEGGPVISLAAYRQGAIDPNNFVCPITGELWLNSVCAGSSTKLHDSCVGCPAAKLRCLVRAIGMEIQG</sequence>
<reference evidence="1 2" key="1">
    <citation type="submission" date="2021-03" db="EMBL/GenBank/DDBJ databases">
        <title>Metabolic Capacity of the Antarctic Cyanobacterium Phormidium pseudopriestleyi that Sustains Oxygenic Photosynthesis in the Presence of Hydrogen Sulfide.</title>
        <authorList>
            <person name="Lumian J.E."/>
            <person name="Jungblut A.D."/>
            <person name="Dillon M.L."/>
            <person name="Hawes I."/>
            <person name="Doran P.T."/>
            <person name="Mackey T.J."/>
            <person name="Dick G.J."/>
            <person name="Grettenberger C.L."/>
            <person name="Sumner D.Y."/>
        </authorList>
    </citation>
    <scope>NUCLEOTIDE SEQUENCE [LARGE SCALE GENOMIC DNA]</scope>
    <source>
        <strain evidence="1 2">FRX01</strain>
    </source>
</reference>
<accession>A0ABS3FWQ6</accession>
<proteinExistence type="predicted"/>
<name>A0ABS3FWQ6_9CYAN</name>
<protein>
    <submittedName>
        <fullName evidence="1">Uncharacterized protein</fullName>
    </submittedName>
</protein>
<dbReference type="RefSeq" id="WP_207089942.1">
    <property type="nucleotide sequence ID" value="NZ_JAFLQW010000553.1"/>
</dbReference>
<comment type="caution">
    <text evidence="1">The sequence shown here is derived from an EMBL/GenBank/DDBJ whole genome shotgun (WGS) entry which is preliminary data.</text>
</comment>
<evidence type="ECO:0000313" key="2">
    <source>
        <dbReference type="Proteomes" id="UP000664844"/>
    </source>
</evidence>
<organism evidence="1 2">
    <name type="scientific">Phormidium pseudopriestleyi FRX01</name>
    <dbReference type="NCBI Taxonomy" id="1759528"/>
    <lineage>
        <taxon>Bacteria</taxon>
        <taxon>Bacillati</taxon>
        <taxon>Cyanobacteriota</taxon>
        <taxon>Cyanophyceae</taxon>
        <taxon>Oscillatoriophycideae</taxon>
        <taxon>Oscillatoriales</taxon>
        <taxon>Oscillatoriaceae</taxon>
        <taxon>Phormidium</taxon>
    </lineage>
</organism>
<dbReference type="EMBL" id="JAFLQW010000553">
    <property type="protein sequence ID" value="MBO0351508.1"/>
    <property type="molecule type" value="Genomic_DNA"/>
</dbReference>